<keyword evidence="3" id="KW-1185">Reference proteome</keyword>
<dbReference type="EMBL" id="CP010836">
    <property type="protein sequence ID" value="AJP73976.1"/>
    <property type="molecule type" value="Genomic_DNA"/>
</dbReference>
<dbReference type="KEGG" id="sphi:TS85_22480"/>
<protein>
    <recommendedName>
        <fullName evidence="4">DUF2490 domain-containing protein</fullName>
    </recommendedName>
</protein>
<dbReference type="Pfam" id="PF10677">
    <property type="entry name" value="DUF2490"/>
    <property type="match status" value="1"/>
</dbReference>
<feature type="signal peptide" evidence="1">
    <location>
        <begin position="1"/>
        <end position="18"/>
    </location>
</feature>
<evidence type="ECO:0008006" key="4">
    <source>
        <dbReference type="Google" id="ProtNLM"/>
    </source>
</evidence>
<feature type="chain" id="PRO_5031388538" description="DUF2490 domain-containing protein" evidence="1">
    <location>
        <begin position="19"/>
        <end position="220"/>
    </location>
</feature>
<keyword evidence="1" id="KW-0732">Signal</keyword>
<name>A0A7U4JBW4_9SPHN</name>
<evidence type="ECO:0000313" key="3">
    <source>
        <dbReference type="Proteomes" id="UP000032300"/>
    </source>
</evidence>
<gene>
    <name evidence="2" type="ORF">TS85_22480</name>
</gene>
<dbReference type="Proteomes" id="UP000032300">
    <property type="component" value="Chromosome"/>
</dbReference>
<reference evidence="2 3" key="2">
    <citation type="submission" date="2015-02" db="EMBL/GenBank/DDBJ databases">
        <title>The complete genome of Sphingomonas hengshuiensis sp. WHSC-8 isolated from soil of Hengshui Lake.</title>
        <authorList>
            <person name="Wei S."/>
            <person name="Guo J."/>
            <person name="Su C."/>
            <person name="Wu R."/>
            <person name="Zhang Z."/>
            <person name="Liang K."/>
            <person name="Li H."/>
            <person name="Wang T."/>
            <person name="Liu H."/>
            <person name="Zhang C."/>
            <person name="Li Z."/>
            <person name="Wang Q."/>
            <person name="Meng J."/>
        </authorList>
    </citation>
    <scope>NUCLEOTIDE SEQUENCE [LARGE SCALE GENOMIC DNA]</scope>
    <source>
        <strain evidence="2 3">WHSC-8</strain>
    </source>
</reference>
<organism evidence="2 3">
    <name type="scientific">Sphingomonas hengshuiensis</name>
    <dbReference type="NCBI Taxonomy" id="1609977"/>
    <lineage>
        <taxon>Bacteria</taxon>
        <taxon>Pseudomonadati</taxon>
        <taxon>Pseudomonadota</taxon>
        <taxon>Alphaproteobacteria</taxon>
        <taxon>Sphingomonadales</taxon>
        <taxon>Sphingomonadaceae</taxon>
        <taxon>Sphingomonas</taxon>
    </lineage>
</organism>
<evidence type="ECO:0000256" key="1">
    <source>
        <dbReference type="SAM" id="SignalP"/>
    </source>
</evidence>
<dbReference type="AlphaFoldDB" id="A0A7U4JBW4"/>
<evidence type="ECO:0000313" key="2">
    <source>
        <dbReference type="EMBL" id="AJP73976.1"/>
    </source>
</evidence>
<accession>A0A7U4JBW4</accession>
<dbReference type="RefSeq" id="WP_044335254.1">
    <property type="nucleotide sequence ID" value="NZ_CP010836.1"/>
</dbReference>
<reference evidence="2 3" key="1">
    <citation type="journal article" date="2015" name="Int. J. Syst. Evol. Microbiol.">
        <title>Sphingomonas hengshuiensis sp. nov., isolated from lake wetland.</title>
        <authorList>
            <person name="Wei S."/>
            <person name="Wang T."/>
            <person name="Liu H."/>
            <person name="Zhang C."/>
            <person name="Guo J."/>
            <person name="Wang Q."/>
            <person name="Liang K."/>
            <person name="Zhang Z."/>
        </authorList>
    </citation>
    <scope>NUCLEOTIDE SEQUENCE [LARGE SCALE GENOMIC DNA]</scope>
    <source>
        <strain evidence="2 3">WHSC-8</strain>
    </source>
</reference>
<sequence>MRRVFLAGLLLAPAPALAQREDSQLWFQANGSVPVAEDTQVIVEAIGRFSDNAGGFAHNEIGGLLTHKAGDRFELALGYRHVEDYEQGRTKPNEERLRQQVTMTVGHGFGIRFRLEERFHQRGREMGVRIRPQLRYTLPLGRAKNAPFLLATAESFVNFNATDWGQDRGVERLRHTILVSLPLSSNLRGDVGYLNQYRFGRGGERDLMEHAATFALTLAL</sequence>
<dbReference type="InterPro" id="IPR019619">
    <property type="entry name" value="DUF2490"/>
</dbReference>
<proteinExistence type="predicted"/>
<dbReference type="OrthoDB" id="5381041at2"/>